<dbReference type="OrthoDB" id="7163809at2"/>
<keyword evidence="2" id="KW-0456">Lyase</keyword>
<keyword evidence="3" id="KW-1185">Reference proteome</keyword>
<dbReference type="EMBL" id="AGQV01000001">
    <property type="protein sequence ID" value="EHH69285.1"/>
    <property type="molecule type" value="Genomic_DNA"/>
</dbReference>
<dbReference type="STRING" id="1088869.GMO_05920"/>
<proteinExistence type="predicted"/>
<dbReference type="InterPro" id="IPR036108">
    <property type="entry name" value="4pyrrol_syn_uPrphyn_synt_sf"/>
</dbReference>
<dbReference type="PATRIC" id="fig|1088869.3.peg.602"/>
<comment type="caution">
    <text evidence="2">The sequence shown here is derived from an EMBL/GenBank/DDBJ whole genome shotgun (WGS) entry which is preliminary data.</text>
</comment>
<dbReference type="eggNOG" id="COG1587">
    <property type="taxonomic scope" value="Bacteria"/>
</dbReference>
<dbReference type="SUPFAM" id="SSF69618">
    <property type="entry name" value="HemD-like"/>
    <property type="match status" value="1"/>
</dbReference>
<dbReference type="Proteomes" id="UP000004949">
    <property type="component" value="Unassembled WGS sequence"/>
</dbReference>
<dbReference type="Pfam" id="PF02602">
    <property type="entry name" value="HEM4"/>
    <property type="match status" value="1"/>
</dbReference>
<name>G6XGH7_9PROT</name>
<accession>G6XGH7</accession>
<dbReference type="GO" id="GO:0004852">
    <property type="term" value="F:uroporphyrinogen-III synthase activity"/>
    <property type="evidence" value="ECO:0007669"/>
    <property type="project" value="UniProtKB-EC"/>
</dbReference>
<dbReference type="InterPro" id="IPR003754">
    <property type="entry name" value="4pyrrol_synth_uPrphyn_synth"/>
</dbReference>
<reference evidence="2 3" key="1">
    <citation type="submission" date="2011-10" db="EMBL/GenBank/DDBJ databases">
        <title>Genome sequence of Gluconobacter morbifer G707, isolated from Drosophila gut.</title>
        <authorList>
            <person name="Lee W.-J."/>
            <person name="Kim E.-K."/>
        </authorList>
    </citation>
    <scope>NUCLEOTIDE SEQUENCE [LARGE SCALE GENOMIC DNA]</scope>
    <source>
        <strain evidence="2 3">G707</strain>
    </source>
</reference>
<sequence length="223" mass="23699">MMRRRVLVTRPEPGLTATMAAVRGLGWDAVASPMLAVTPCAPIPCGTFRAILVTSANALPALCAMPRDRLLVAVGDRTAARAREAGFRNVEAAEGDAEALAAFCHRNGLTGRDVLLASGQGYGLDLVDALDVSRAEAYAVTKIRHLTPEARMALDAGAVDAVLFYSGKTAEAFMEAARDVPESCLSGIRALCLSEAIAARLEPEQWRAVRWPDPLERLGPCEA</sequence>
<organism evidence="2 3">
    <name type="scientific">Gluconobacter morbifer G707</name>
    <dbReference type="NCBI Taxonomy" id="1088869"/>
    <lineage>
        <taxon>Bacteria</taxon>
        <taxon>Pseudomonadati</taxon>
        <taxon>Pseudomonadota</taxon>
        <taxon>Alphaproteobacteria</taxon>
        <taxon>Acetobacterales</taxon>
        <taxon>Acetobacteraceae</taxon>
        <taxon>Gluconobacter</taxon>
    </lineage>
</organism>
<dbReference type="RefSeq" id="WP_008850742.1">
    <property type="nucleotide sequence ID" value="NZ_AGQV01000001.1"/>
</dbReference>
<feature type="domain" description="Tetrapyrrole biosynthesis uroporphyrinogen III synthase" evidence="1">
    <location>
        <begin position="20"/>
        <end position="210"/>
    </location>
</feature>
<dbReference type="Gene3D" id="3.40.50.10090">
    <property type="match status" value="2"/>
</dbReference>
<dbReference type="EC" id="4.2.1.75" evidence="2"/>
<dbReference type="GO" id="GO:0033014">
    <property type="term" value="P:tetrapyrrole biosynthetic process"/>
    <property type="evidence" value="ECO:0007669"/>
    <property type="project" value="InterPro"/>
</dbReference>
<dbReference type="CDD" id="cd06578">
    <property type="entry name" value="HemD"/>
    <property type="match status" value="1"/>
</dbReference>
<dbReference type="AlphaFoldDB" id="G6XGH7"/>
<evidence type="ECO:0000259" key="1">
    <source>
        <dbReference type="Pfam" id="PF02602"/>
    </source>
</evidence>
<evidence type="ECO:0000313" key="3">
    <source>
        <dbReference type="Proteomes" id="UP000004949"/>
    </source>
</evidence>
<protein>
    <submittedName>
        <fullName evidence="2">Putative uroporphyrinogen-III synthase</fullName>
        <ecNumber evidence="2">4.2.1.75</ecNumber>
    </submittedName>
</protein>
<evidence type="ECO:0000313" key="2">
    <source>
        <dbReference type="EMBL" id="EHH69285.1"/>
    </source>
</evidence>
<gene>
    <name evidence="2" type="ORF">GMO_05920</name>
</gene>